<dbReference type="AlphaFoldDB" id="A0A6J1KR57"/>
<protein>
    <submittedName>
        <fullName evidence="6">Protein NIM1-INTERACTING 1</fullName>
    </submittedName>
</protein>
<dbReference type="GO" id="GO:0005634">
    <property type="term" value="C:nucleus"/>
    <property type="evidence" value="ECO:0007669"/>
    <property type="project" value="UniProtKB-SubCell"/>
</dbReference>
<dbReference type="PANTHER" id="PTHR33669">
    <property type="entry name" value="PROTEIN NEGATIVE REGULATOR OF RESISTANCE"/>
    <property type="match status" value="1"/>
</dbReference>
<proteinExistence type="inferred from homology"/>
<dbReference type="RefSeq" id="XP_023004697.1">
    <property type="nucleotide sequence ID" value="XM_023148929.1"/>
</dbReference>
<keyword evidence="5" id="KW-1185">Reference proteome</keyword>
<gene>
    <name evidence="6" type="primary">LOC111497915</name>
</gene>
<comment type="subcellular location">
    <subcellularLocation>
        <location evidence="1">Nucleus</location>
    </subcellularLocation>
</comment>
<evidence type="ECO:0000313" key="5">
    <source>
        <dbReference type="Proteomes" id="UP000504608"/>
    </source>
</evidence>
<sequence>MEKQSLKTTGKRVAAATVDREEEKEEEMKMEAFFDLVRNFKEMRDQRRKELMIVCDGEKAAAAEMRKKKMKTVENRSAWIPRFEREDFDEEFQVRGPAKEEAAAAKKKKVKNEEDILDLNLSL</sequence>
<dbReference type="InterPro" id="IPR031425">
    <property type="entry name" value="NPR1/NH1-interacting"/>
</dbReference>
<evidence type="ECO:0000256" key="3">
    <source>
        <dbReference type="ARBA" id="ARBA00023242"/>
    </source>
</evidence>
<dbReference type="GeneID" id="111497915"/>
<evidence type="ECO:0000256" key="2">
    <source>
        <dbReference type="ARBA" id="ARBA00009937"/>
    </source>
</evidence>
<keyword evidence="3" id="KW-0539">Nucleus</keyword>
<dbReference type="PANTHER" id="PTHR33669:SF1">
    <property type="entry name" value="PROTEIN NIM1-INTERACTING 1"/>
    <property type="match status" value="1"/>
</dbReference>
<organism evidence="5 6">
    <name type="scientific">Cucurbita maxima</name>
    <name type="common">Pumpkin</name>
    <name type="synonym">Winter squash</name>
    <dbReference type="NCBI Taxonomy" id="3661"/>
    <lineage>
        <taxon>Eukaryota</taxon>
        <taxon>Viridiplantae</taxon>
        <taxon>Streptophyta</taxon>
        <taxon>Embryophyta</taxon>
        <taxon>Tracheophyta</taxon>
        <taxon>Spermatophyta</taxon>
        <taxon>Magnoliopsida</taxon>
        <taxon>eudicotyledons</taxon>
        <taxon>Gunneridae</taxon>
        <taxon>Pentapetalae</taxon>
        <taxon>rosids</taxon>
        <taxon>fabids</taxon>
        <taxon>Cucurbitales</taxon>
        <taxon>Cucurbitaceae</taxon>
        <taxon>Cucurbiteae</taxon>
        <taxon>Cucurbita</taxon>
    </lineage>
</organism>
<reference evidence="6" key="1">
    <citation type="submission" date="2025-08" db="UniProtKB">
        <authorList>
            <consortium name="RefSeq"/>
        </authorList>
    </citation>
    <scope>IDENTIFICATION</scope>
    <source>
        <tissue evidence="6">Young leaves</tissue>
    </source>
</reference>
<feature type="region of interest" description="Disordered" evidence="4">
    <location>
        <begin position="1"/>
        <end position="24"/>
    </location>
</feature>
<evidence type="ECO:0000313" key="6">
    <source>
        <dbReference type="RefSeq" id="XP_023004697.1"/>
    </source>
</evidence>
<evidence type="ECO:0000256" key="4">
    <source>
        <dbReference type="SAM" id="MobiDB-lite"/>
    </source>
</evidence>
<dbReference type="KEGG" id="cmax:111497915"/>
<dbReference type="Proteomes" id="UP000504608">
    <property type="component" value="Unplaced"/>
</dbReference>
<comment type="similarity">
    <text evidence="2">Belongs to the NPR1-interactor family.</text>
</comment>
<dbReference type="GO" id="GO:0010112">
    <property type="term" value="P:regulation of systemic acquired resistance"/>
    <property type="evidence" value="ECO:0007669"/>
    <property type="project" value="InterPro"/>
</dbReference>
<name>A0A6J1KR57_CUCMA</name>
<evidence type="ECO:0000256" key="1">
    <source>
        <dbReference type="ARBA" id="ARBA00004123"/>
    </source>
</evidence>
<dbReference type="Pfam" id="PF15699">
    <property type="entry name" value="NPR1_interact"/>
    <property type="match status" value="1"/>
</dbReference>
<accession>A0A6J1KR57</accession>